<keyword evidence="3" id="KW-1185">Reference proteome</keyword>
<comment type="caution">
    <text evidence="2">The sequence shown here is derived from an EMBL/GenBank/DDBJ whole genome shotgun (WGS) entry which is preliminary data.</text>
</comment>
<keyword evidence="1" id="KW-0472">Membrane</keyword>
<gene>
    <name evidence="2" type="ORF">ACFSW6_02640</name>
</gene>
<dbReference type="EMBL" id="JBHUMV010000001">
    <property type="protein sequence ID" value="MFD2752969.1"/>
    <property type="molecule type" value="Genomic_DNA"/>
</dbReference>
<feature type="transmembrane region" description="Helical" evidence="1">
    <location>
        <begin position="158"/>
        <end position="184"/>
    </location>
</feature>
<dbReference type="InterPro" id="IPR003425">
    <property type="entry name" value="CCB3/YggT"/>
</dbReference>
<keyword evidence="1" id="KW-1133">Transmembrane helix</keyword>
<evidence type="ECO:0000256" key="1">
    <source>
        <dbReference type="SAM" id="Phobius"/>
    </source>
</evidence>
<evidence type="ECO:0000313" key="3">
    <source>
        <dbReference type="Proteomes" id="UP001597463"/>
    </source>
</evidence>
<protein>
    <submittedName>
        <fullName evidence="2">YggT family protein</fullName>
    </submittedName>
</protein>
<feature type="transmembrane region" description="Helical" evidence="1">
    <location>
        <begin position="105"/>
        <end position="123"/>
    </location>
</feature>
<feature type="transmembrane region" description="Helical" evidence="1">
    <location>
        <begin position="6"/>
        <end position="27"/>
    </location>
</feature>
<keyword evidence="1" id="KW-0812">Transmembrane</keyword>
<evidence type="ECO:0000313" key="2">
    <source>
        <dbReference type="EMBL" id="MFD2752969.1"/>
    </source>
</evidence>
<reference evidence="3" key="1">
    <citation type="journal article" date="2019" name="Int. J. Syst. Evol. Microbiol.">
        <title>The Global Catalogue of Microorganisms (GCM) 10K type strain sequencing project: providing services to taxonomists for standard genome sequencing and annotation.</title>
        <authorList>
            <consortium name="The Broad Institute Genomics Platform"/>
            <consortium name="The Broad Institute Genome Sequencing Center for Infectious Disease"/>
            <person name="Wu L."/>
            <person name="Ma J."/>
        </authorList>
    </citation>
    <scope>NUCLEOTIDE SEQUENCE [LARGE SCALE GENOMIC DNA]</scope>
    <source>
        <strain evidence="3">TISTR 1906</strain>
    </source>
</reference>
<dbReference type="Proteomes" id="UP001597463">
    <property type="component" value="Unassembled WGS sequence"/>
</dbReference>
<proteinExistence type="predicted"/>
<dbReference type="RefSeq" id="WP_066472605.1">
    <property type="nucleotide sequence ID" value="NZ_BCNT01000003.1"/>
</dbReference>
<sequence length="190" mass="20510">MLFQIVWFLLDVAVSLVGGACLLRLYMQRQRVPFGNPIGQLVFALSDWIVLPLRKLMPTRGSWDVPSLVAASALLLLQMVIGWLLGAAASVLAVPWLALCGLVKLALMGMMGILLAYAILSWVQPYSPIYNVLQRLADPLLVPIRKIMPLIGNVDLSALVGMIVLQVGLIVLAHVQAWGLGAIAMGAMGM</sequence>
<feature type="transmembrane region" description="Helical" evidence="1">
    <location>
        <begin position="34"/>
        <end position="53"/>
    </location>
</feature>
<accession>A0ABW5UH87</accession>
<feature type="transmembrane region" description="Helical" evidence="1">
    <location>
        <begin position="73"/>
        <end position="98"/>
    </location>
</feature>
<organism evidence="2 3">
    <name type="scientific">Comamonas terrae</name>
    <dbReference type="NCBI Taxonomy" id="673548"/>
    <lineage>
        <taxon>Bacteria</taxon>
        <taxon>Pseudomonadati</taxon>
        <taxon>Pseudomonadota</taxon>
        <taxon>Betaproteobacteria</taxon>
        <taxon>Burkholderiales</taxon>
        <taxon>Comamonadaceae</taxon>
        <taxon>Comamonas</taxon>
    </lineage>
</organism>
<name>A0ABW5UH87_9BURK</name>
<dbReference type="Pfam" id="PF02325">
    <property type="entry name" value="CCB3_YggT"/>
    <property type="match status" value="2"/>
</dbReference>